<keyword evidence="2" id="KW-1185">Reference proteome</keyword>
<reference evidence="2" key="1">
    <citation type="journal article" date="2019" name="Int. J. Syst. Evol. Microbiol.">
        <title>The Global Catalogue of Microorganisms (GCM) 10K type strain sequencing project: providing services to taxonomists for standard genome sequencing and annotation.</title>
        <authorList>
            <consortium name="The Broad Institute Genomics Platform"/>
            <consortium name="The Broad Institute Genome Sequencing Center for Infectious Disease"/>
            <person name="Wu L."/>
            <person name="Ma J."/>
        </authorList>
    </citation>
    <scope>NUCLEOTIDE SEQUENCE [LARGE SCALE GENOMIC DNA]</scope>
    <source>
        <strain evidence="2">CGMCC 1.12770</strain>
    </source>
</reference>
<dbReference type="RefSeq" id="WP_188591916.1">
    <property type="nucleotide sequence ID" value="NZ_BMFU01000002.1"/>
</dbReference>
<proteinExistence type="predicted"/>
<organism evidence="1 2">
    <name type="scientific">Paenibacillus silvae</name>
    <dbReference type="NCBI Taxonomy" id="1325358"/>
    <lineage>
        <taxon>Bacteria</taxon>
        <taxon>Bacillati</taxon>
        <taxon>Bacillota</taxon>
        <taxon>Bacilli</taxon>
        <taxon>Bacillales</taxon>
        <taxon>Paenibacillaceae</taxon>
        <taxon>Paenibacillus</taxon>
    </lineage>
</organism>
<dbReference type="EMBL" id="BMFU01000002">
    <property type="protein sequence ID" value="GGH50330.1"/>
    <property type="molecule type" value="Genomic_DNA"/>
</dbReference>
<evidence type="ECO:0000313" key="1">
    <source>
        <dbReference type="EMBL" id="GGH50330.1"/>
    </source>
</evidence>
<sequence length="100" mass="11193">MDDNDNKNKGKGILGQITDTIGLPADLVNKAVSFMGQVINPVALEAGGILHDQVRSYRFKRQIIMLNNTQEYCRLHNIDPKKVALKNIVPLLEYGSLEEE</sequence>
<accession>A0ABQ1Z638</accession>
<gene>
    <name evidence="1" type="ORF">GCM10008014_15370</name>
</gene>
<name>A0ABQ1Z638_9BACL</name>
<protein>
    <submittedName>
        <fullName evidence="1">Uncharacterized protein</fullName>
    </submittedName>
</protein>
<evidence type="ECO:0000313" key="2">
    <source>
        <dbReference type="Proteomes" id="UP000652153"/>
    </source>
</evidence>
<dbReference type="Proteomes" id="UP000652153">
    <property type="component" value="Unassembled WGS sequence"/>
</dbReference>
<comment type="caution">
    <text evidence="1">The sequence shown here is derived from an EMBL/GenBank/DDBJ whole genome shotgun (WGS) entry which is preliminary data.</text>
</comment>